<dbReference type="RefSeq" id="WP_344281057.1">
    <property type="nucleotide sequence ID" value="NZ_BAAAKV010000052.1"/>
</dbReference>
<organism evidence="2 3">
    <name type="scientific">Streptomyces hebeiensis</name>
    <dbReference type="NCBI Taxonomy" id="229486"/>
    <lineage>
        <taxon>Bacteria</taxon>
        <taxon>Bacillati</taxon>
        <taxon>Actinomycetota</taxon>
        <taxon>Actinomycetes</taxon>
        <taxon>Kitasatosporales</taxon>
        <taxon>Streptomycetaceae</taxon>
        <taxon>Streptomyces</taxon>
    </lineage>
</organism>
<proteinExistence type="predicted"/>
<sequence length="267" mass="27562">MTTAHNAEGWAVSVRERLGPGRLLPLGGPADGAWLAERAATAELRRAAAPVARAVLGRLRIGPDEATDEATDDEGTDGETAPGADTGAAELAVRVPPGALPYGPLRIDGEFAAVPDVPLPVLAERLRDVLVPHAVDRLGLRVRRTDLRVTALLDTPEEAEAAAREAAGSEAKVRRAADEPAEVHTTARAAEAARLAASVAGVAHLTRTLGGPVVTTPDQVRVELATAAGHRPLDVVRAVRERLTAPGTDVTGGLPVTVLVMAVEVAS</sequence>
<reference evidence="2 3" key="1">
    <citation type="journal article" date="2019" name="Int. J. Syst. Evol. Microbiol.">
        <title>The Global Catalogue of Microorganisms (GCM) 10K type strain sequencing project: providing services to taxonomists for standard genome sequencing and annotation.</title>
        <authorList>
            <consortium name="The Broad Institute Genomics Platform"/>
            <consortium name="The Broad Institute Genome Sequencing Center for Infectious Disease"/>
            <person name="Wu L."/>
            <person name="Ma J."/>
        </authorList>
    </citation>
    <scope>NUCLEOTIDE SEQUENCE [LARGE SCALE GENOMIC DNA]</scope>
    <source>
        <strain evidence="2 3">JCM 12696</strain>
    </source>
</reference>
<keyword evidence="3" id="KW-1185">Reference proteome</keyword>
<gene>
    <name evidence="2" type="ORF">GCM10009654_50480</name>
</gene>
<evidence type="ECO:0000313" key="3">
    <source>
        <dbReference type="Proteomes" id="UP001501371"/>
    </source>
</evidence>
<dbReference type="EMBL" id="BAAAKV010000052">
    <property type="protein sequence ID" value="GAA1186852.1"/>
    <property type="molecule type" value="Genomic_DNA"/>
</dbReference>
<evidence type="ECO:0008006" key="4">
    <source>
        <dbReference type="Google" id="ProtNLM"/>
    </source>
</evidence>
<accession>A0ABN1V0F0</accession>
<dbReference type="Proteomes" id="UP001501371">
    <property type="component" value="Unassembled WGS sequence"/>
</dbReference>
<feature type="region of interest" description="Disordered" evidence="1">
    <location>
        <begin position="60"/>
        <end position="87"/>
    </location>
</feature>
<name>A0ABN1V0F0_9ACTN</name>
<feature type="compositionally biased region" description="Acidic residues" evidence="1">
    <location>
        <begin position="65"/>
        <end position="77"/>
    </location>
</feature>
<evidence type="ECO:0000256" key="1">
    <source>
        <dbReference type="SAM" id="MobiDB-lite"/>
    </source>
</evidence>
<comment type="caution">
    <text evidence="2">The sequence shown here is derived from an EMBL/GenBank/DDBJ whole genome shotgun (WGS) entry which is preliminary data.</text>
</comment>
<evidence type="ECO:0000313" key="2">
    <source>
        <dbReference type="EMBL" id="GAA1186852.1"/>
    </source>
</evidence>
<protein>
    <recommendedName>
        <fullName evidence="4">Nucleopolyhedrovirus P10 family protein</fullName>
    </recommendedName>
</protein>